<dbReference type="AlphaFoldDB" id="A4JU02"/>
<gene>
    <name evidence="1" type="ordered locus">Bcep1808_6868</name>
</gene>
<evidence type="ECO:0000313" key="1">
    <source>
        <dbReference type="EMBL" id="ABO59755.1"/>
    </source>
</evidence>
<protein>
    <submittedName>
        <fullName evidence="1">Uncharacterized protein</fullName>
    </submittedName>
</protein>
<dbReference type="KEGG" id="bvi:Bcep1808_6868"/>
<sequence length="178" mass="19237">MNTIEIDGRQLLIDVVYHDSGEEPESACVNRMVSTRVGDVTYQRPGDDWRAAVDWAVQQITRNASVFQVESVPPFVKWQGRSSSGIVETQPAASAKREIITVVVSSYAQAFEIDWSTIVSPLTKARAMGFDISKLTTPPGSSVTVIDSAPLSDATREAISVVANSAGVQGARLDHTED</sequence>
<accession>A4JU02</accession>
<reference evidence="1 2" key="1">
    <citation type="submission" date="2007-03" db="EMBL/GenBank/DDBJ databases">
        <title>Complete sequence of plasmid pBVIE01 of Burkholderia vietnamiensis G4.</title>
        <authorList>
            <consortium name="US DOE Joint Genome Institute"/>
            <person name="Copeland A."/>
            <person name="Lucas S."/>
            <person name="Lapidus A."/>
            <person name="Barry K."/>
            <person name="Detter J.C."/>
            <person name="Glavina del Rio T."/>
            <person name="Hammon N."/>
            <person name="Israni S."/>
            <person name="Dalin E."/>
            <person name="Tice H."/>
            <person name="Pitluck S."/>
            <person name="Chain P."/>
            <person name="Malfatti S."/>
            <person name="Shin M."/>
            <person name="Vergez L."/>
            <person name="Schmutz J."/>
            <person name="Larimer F."/>
            <person name="Land M."/>
            <person name="Hauser L."/>
            <person name="Kyrpides N."/>
            <person name="Tiedje J."/>
            <person name="Richardson P."/>
        </authorList>
    </citation>
    <scope>NUCLEOTIDE SEQUENCE [LARGE SCALE GENOMIC DNA]</scope>
    <source>
        <strain evidence="2">G4 / LMG 22486</strain>
        <plasmid evidence="1 2">pBVIE01</plasmid>
    </source>
</reference>
<dbReference type="EMBL" id="CP000617">
    <property type="protein sequence ID" value="ABO59755.1"/>
    <property type="molecule type" value="Genomic_DNA"/>
</dbReference>
<organism evidence="1 2">
    <name type="scientific">Burkholderia vietnamiensis (strain G4 / LMG 22486)</name>
    <name type="common">Burkholderia cepacia (strain R1808)</name>
    <dbReference type="NCBI Taxonomy" id="269482"/>
    <lineage>
        <taxon>Bacteria</taxon>
        <taxon>Pseudomonadati</taxon>
        <taxon>Pseudomonadota</taxon>
        <taxon>Betaproteobacteria</taxon>
        <taxon>Burkholderiales</taxon>
        <taxon>Burkholderiaceae</taxon>
        <taxon>Burkholderia</taxon>
        <taxon>Burkholderia cepacia complex</taxon>
    </lineage>
</organism>
<evidence type="ECO:0000313" key="2">
    <source>
        <dbReference type="Proteomes" id="UP000002287"/>
    </source>
</evidence>
<name>A4JU02_BURVG</name>
<proteinExistence type="predicted"/>
<keyword evidence="1" id="KW-0614">Plasmid</keyword>
<geneLocation type="plasmid" evidence="1 2">
    <name>pBVIE01</name>
</geneLocation>
<dbReference type="Proteomes" id="UP000002287">
    <property type="component" value="Plasmid pBVIE01"/>
</dbReference>
<dbReference type="HOGENOM" id="CLU_1544740_0_0_4"/>